<organism evidence="2 3">
    <name type="scientific">Edaphobacter modestus</name>
    <dbReference type="NCBI Taxonomy" id="388466"/>
    <lineage>
        <taxon>Bacteria</taxon>
        <taxon>Pseudomonadati</taxon>
        <taxon>Acidobacteriota</taxon>
        <taxon>Terriglobia</taxon>
        <taxon>Terriglobales</taxon>
        <taxon>Acidobacteriaceae</taxon>
        <taxon>Edaphobacter</taxon>
    </lineage>
</organism>
<feature type="transmembrane region" description="Helical" evidence="1">
    <location>
        <begin position="24"/>
        <end position="48"/>
    </location>
</feature>
<evidence type="ECO:0000256" key="1">
    <source>
        <dbReference type="SAM" id="Phobius"/>
    </source>
</evidence>
<reference evidence="2 3" key="1">
    <citation type="submission" date="2019-02" db="EMBL/GenBank/DDBJ databases">
        <title>Genomic Encyclopedia of Archaeal and Bacterial Type Strains, Phase II (KMG-II): from individual species to whole genera.</title>
        <authorList>
            <person name="Goeker M."/>
        </authorList>
    </citation>
    <scope>NUCLEOTIDE SEQUENCE [LARGE SCALE GENOMIC DNA]</scope>
    <source>
        <strain evidence="2 3">DSM 18101</strain>
    </source>
</reference>
<gene>
    <name evidence="2" type="ORF">BDD14_3945</name>
</gene>
<evidence type="ECO:0000313" key="2">
    <source>
        <dbReference type="EMBL" id="RZU42377.1"/>
    </source>
</evidence>
<dbReference type="RefSeq" id="WP_130420137.1">
    <property type="nucleotide sequence ID" value="NZ_SHKW01000001.1"/>
</dbReference>
<dbReference type="Proteomes" id="UP000292958">
    <property type="component" value="Unassembled WGS sequence"/>
</dbReference>
<evidence type="ECO:0000313" key="3">
    <source>
        <dbReference type="Proteomes" id="UP000292958"/>
    </source>
</evidence>
<dbReference type="PANTHER" id="PTHR34219:SF1">
    <property type="entry name" value="PEPSY DOMAIN-CONTAINING PROTEIN"/>
    <property type="match status" value="1"/>
</dbReference>
<name>A0A4Q7YX17_9BACT</name>
<dbReference type="InterPro" id="IPR005625">
    <property type="entry name" value="PepSY-ass_TM"/>
</dbReference>
<feature type="transmembrane region" description="Helical" evidence="1">
    <location>
        <begin position="199"/>
        <end position="222"/>
    </location>
</feature>
<feature type="transmembrane region" description="Helical" evidence="1">
    <location>
        <begin position="418"/>
        <end position="444"/>
    </location>
</feature>
<protein>
    <submittedName>
        <fullName evidence="2">Putative iron-regulated membrane protein</fullName>
    </submittedName>
</protein>
<dbReference type="OrthoDB" id="111691at2"/>
<proteinExistence type="predicted"/>
<keyword evidence="1" id="KW-1133">Transmembrane helix</keyword>
<accession>A0A4Q7YX17</accession>
<comment type="caution">
    <text evidence="2">The sequence shown here is derived from an EMBL/GenBank/DDBJ whole genome shotgun (WGS) entry which is preliminary data.</text>
</comment>
<keyword evidence="3" id="KW-1185">Reference proteome</keyword>
<dbReference type="Pfam" id="PF03929">
    <property type="entry name" value="PepSY_TM"/>
    <property type="match status" value="1"/>
</dbReference>
<keyword evidence="1" id="KW-0812">Transmembrane</keyword>
<keyword evidence="1" id="KW-0472">Membrane</keyword>
<dbReference type="AlphaFoldDB" id="A0A4Q7YX17"/>
<sequence>MSNTITKNVEEEQSRRVYRAIWRWHFYAGIFCIPLVIWLACTGSIYLFKPQIERWLDRPYDHLALHGQRATPEAIANVAMDAVPGSSLHYYELPPNGDAAARVIVGVGKEEYRIYVHPQTLQILKVISEDKRPMRIIFRLHGELLAGDWGSRVVELAASWAIVLIVSGLYLWWPRQSEKLAGVLWIRMRKGKRIFWRDLHAVTGVWVSAFALFLLLTGLPWAKSWGAYFKKIREVTGTATVRQDWTTGRSSELAEREALNRNGMAGAVVEHAEHMGHVMHRMTSANAYEPLNRLVPAAAELHLAYPVLIMPAMSSNSPWTVKSDSQNRPLRTVVTMDPATASIVSREDFSQRHIIDRIMGVGIAAHEGQLFGLMNQLISLATAMGLVLLSMSATVLWWRRRSVGVLGAPLPTQRPKWTFALIAVIVALALYLPAMAVSLAAVILMEKLILSRIPSVSRWLGLEPA</sequence>
<feature type="transmembrane region" description="Helical" evidence="1">
    <location>
        <begin position="153"/>
        <end position="173"/>
    </location>
</feature>
<feature type="transmembrane region" description="Helical" evidence="1">
    <location>
        <begin position="377"/>
        <end position="398"/>
    </location>
</feature>
<dbReference type="PANTHER" id="PTHR34219">
    <property type="entry name" value="IRON-REGULATED INNER MEMBRANE PROTEIN-RELATED"/>
    <property type="match status" value="1"/>
</dbReference>
<dbReference type="EMBL" id="SHKW01000001">
    <property type="protein sequence ID" value="RZU42377.1"/>
    <property type="molecule type" value="Genomic_DNA"/>
</dbReference>